<gene>
    <name evidence="1" type="ORF">EHQ83_03600</name>
</gene>
<dbReference type="EMBL" id="RQGM01000012">
    <property type="protein sequence ID" value="TGL88049.1"/>
    <property type="molecule type" value="Genomic_DNA"/>
</dbReference>
<evidence type="ECO:0000313" key="1">
    <source>
        <dbReference type="EMBL" id="TGL88049.1"/>
    </source>
</evidence>
<dbReference type="RefSeq" id="WP_135570587.1">
    <property type="nucleotide sequence ID" value="NZ_RQGK01000025.1"/>
</dbReference>
<organism evidence="1 2">
    <name type="scientific">Leptospira yasudae</name>
    <dbReference type="NCBI Taxonomy" id="2202201"/>
    <lineage>
        <taxon>Bacteria</taxon>
        <taxon>Pseudomonadati</taxon>
        <taxon>Spirochaetota</taxon>
        <taxon>Spirochaetia</taxon>
        <taxon>Leptospirales</taxon>
        <taxon>Leptospiraceae</taxon>
        <taxon>Leptospira</taxon>
    </lineage>
</organism>
<protein>
    <submittedName>
        <fullName evidence="1">Uncharacterized protein</fullName>
    </submittedName>
</protein>
<dbReference type="Proteomes" id="UP000297613">
    <property type="component" value="Unassembled WGS sequence"/>
</dbReference>
<sequence>MSMQASKKGTRSSENKIYISEKAKTIAFSAGFMRVNNLNSDTAKYVRLGYDDTIKKIGIEFSDKSSVKDESLKLTYAGTGSSASVPIGSLLSSFSLKLKDISGNYENSAIEGPQRIDGFTKRGFLISIGKRTN</sequence>
<dbReference type="AlphaFoldDB" id="A0A6N4QIF1"/>
<proteinExistence type="predicted"/>
<evidence type="ECO:0000313" key="2">
    <source>
        <dbReference type="Proteomes" id="UP000297613"/>
    </source>
</evidence>
<name>A0A6N4QIF1_9LEPT</name>
<reference evidence="1 2" key="1">
    <citation type="journal article" date="2019" name="PLoS Negl. Trop. Dis.">
        <title>Revisiting the worldwide diversity of Leptospira species in the environment.</title>
        <authorList>
            <person name="Vincent A.T."/>
            <person name="Schiettekatte O."/>
            <person name="Bourhy P."/>
            <person name="Veyrier F.J."/>
            <person name="Picardeau M."/>
        </authorList>
    </citation>
    <scope>NUCLEOTIDE SEQUENCE [LARGE SCALE GENOMIC DNA]</scope>
    <source>
        <strain evidence="1 2">201702445</strain>
    </source>
</reference>
<comment type="caution">
    <text evidence="1">The sequence shown here is derived from an EMBL/GenBank/DDBJ whole genome shotgun (WGS) entry which is preliminary data.</text>
</comment>
<accession>A0A6N4QIF1</accession>